<accession>A0A4V1ISD1</accession>
<dbReference type="AlphaFoldDB" id="A0A4V1ISD1"/>
<dbReference type="Proteomes" id="UP000269721">
    <property type="component" value="Unassembled WGS sequence"/>
</dbReference>
<dbReference type="EMBL" id="KZ994358">
    <property type="protein sequence ID" value="RKO93137.1"/>
    <property type="molecule type" value="Genomic_DNA"/>
</dbReference>
<gene>
    <name evidence="1" type="ORF">BDK51DRAFT_50101</name>
</gene>
<protein>
    <submittedName>
        <fullName evidence="1">Uncharacterized protein</fullName>
    </submittedName>
</protein>
<name>A0A4V1ISD1_9FUNG</name>
<reference evidence="2" key="1">
    <citation type="journal article" date="2018" name="Nat. Microbiol.">
        <title>Leveraging single-cell genomics to expand the fungal tree of life.</title>
        <authorList>
            <person name="Ahrendt S.R."/>
            <person name="Quandt C.A."/>
            <person name="Ciobanu D."/>
            <person name="Clum A."/>
            <person name="Salamov A."/>
            <person name="Andreopoulos B."/>
            <person name="Cheng J.F."/>
            <person name="Woyke T."/>
            <person name="Pelin A."/>
            <person name="Henrissat B."/>
            <person name="Reynolds N.K."/>
            <person name="Benny G.L."/>
            <person name="Smith M.E."/>
            <person name="James T.Y."/>
            <person name="Grigoriev I.V."/>
        </authorList>
    </citation>
    <scope>NUCLEOTIDE SEQUENCE [LARGE SCALE GENOMIC DNA]</scope>
</reference>
<sequence length="288" mass="31495">MGGLPRSRPVLAEFRQGFPHGRKSHLDRTVNSSFYKAGGGALRVRDFLEHCKVRKALYGSLAEAASSFIPGDGATTDDLILILNARRGELRLAGGAAFRRSWVIHVLVESQALRQSRSPLFPRAHSDCTCQLAYGHRQASPFPTPSSELKLSPSHSFLDEAMHVSVGYVGMADEWNLDRTTDLSWMVFDSLFNKSVKEPISGCDRCFRDEYGQSGQKDSIVPLNVVLTFIRGEVADADDAAIHTVSTRAATLGLLKVVKTDGDGEFFALADRAGFAHAEGSRGFAEFM</sequence>
<proteinExistence type="predicted"/>
<organism evidence="1 2">
    <name type="scientific">Blyttiomyces helicus</name>
    <dbReference type="NCBI Taxonomy" id="388810"/>
    <lineage>
        <taxon>Eukaryota</taxon>
        <taxon>Fungi</taxon>
        <taxon>Fungi incertae sedis</taxon>
        <taxon>Chytridiomycota</taxon>
        <taxon>Chytridiomycota incertae sedis</taxon>
        <taxon>Chytridiomycetes</taxon>
        <taxon>Chytridiomycetes incertae sedis</taxon>
        <taxon>Blyttiomyces</taxon>
    </lineage>
</organism>
<evidence type="ECO:0000313" key="1">
    <source>
        <dbReference type="EMBL" id="RKO93137.1"/>
    </source>
</evidence>
<evidence type="ECO:0000313" key="2">
    <source>
        <dbReference type="Proteomes" id="UP000269721"/>
    </source>
</evidence>
<keyword evidence="2" id="KW-1185">Reference proteome</keyword>